<evidence type="ECO:0000259" key="2">
    <source>
        <dbReference type="Pfam" id="PF00857"/>
    </source>
</evidence>
<dbReference type="GO" id="GO:0016787">
    <property type="term" value="F:hydrolase activity"/>
    <property type="evidence" value="ECO:0007669"/>
    <property type="project" value="UniProtKB-KW"/>
</dbReference>
<name>A0A0P0Z0K4_9HYPH</name>
<evidence type="ECO:0000313" key="3">
    <source>
        <dbReference type="EMBL" id="BAT27435.1"/>
    </source>
</evidence>
<accession>A0A0P0Z0K4</accession>
<dbReference type="InterPro" id="IPR036380">
    <property type="entry name" value="Isochorismatase-like_sf"/>
</dbReference>
<dbReference type="AlphaFoldDB" id="A0A0P0Z0K4"/>
<feature type="domain" description="Isochorismatase-like" evidence="2">
    <location>
        <begin position="18"/>
        <end position="197"/>
    </location>
</feature>
<dbReference type="PANTHER" id="PTHR43540">
    <property type="entry name" value="PEROXYUREIDOACRYLATE/UREIDOACRYLATE AMIDOHYDROLASE-RELATED"/>
    <property type="match status" value="1"/>
</dbReference>
<sequence>MSRPFQPRRNAPLDASRCAILIIDVQDGIFNAAAETERPYFHRTARDTVIPNIARLIRAGRAAEAEIVYTVIESLTADGRDRSIDYKETGFHVPRGSAQAKVVAALAPADDDIVLPKTSSSLFNSTVFEYAMRNMGVDTIVVTGFLTDQCVDHTIRDGADRGFAMVCPQDACTTDTQGRHDAAIFAFKGYCRLTTTQDLVAELGGSSPLGSASSDAS</sequence>
<protein>
    <submittedName>
        <fullName evidence="3">Putative amidase</fullName>
    </submittedName>
</protein>
<dbReference type="OrthoDB" id="9807387at2"/>
<dbReference type="RefSeq" id="WP_062228491.1">
    <property type="nucleotide sequence ID" value="NZ_BBWR01000012.1"/>
</dbReference>
<dbReference type="Gene3D" id="3.40.50.850">
    <property type="entry name" value="Isochorismatase-like"/>
    <property type="match status" value="1"/>
</dbReference>
<dbReference type="InterPro" id="IPR050272">
    <property type="entry name" value="Isochorismatase-like_hydrls"/>
</dbReference>
<evidence type="ECO:0000256" key="1">
    <source>
        <dbReference type="ARBA" id="ARBA00022801"/>
    </source>
</evidence>
<dbReference type="Pfam" id="PF00857">
    <property type="entry name" value="Isochorismatase"/>
    <property type="match status" value="1"/>
</dbReference>
<dbReference type="CDD" id="cd00431">
    <property type="entry name" value="cysteine_hydrolases"/>
    <property type="match status" value="1"/>
</dbReference>
<proteinExistence type="predicted"/>
<dbReference type="InterPro" id="IPR000868">
    <property type="entry name" value="Isochorismatase-like_dom"/>
</dbReference>
<organism evidence="3">
    <name type="scientific">Aureimonas frigidaquae</name>
    <dbReference type="NCBI Taxonomy" id="424757"/>
    <lineage>
        <taxon>Bacteria</taxon>
        <taxon>Pseudomonadati</taxon>
        <taxon>Pseudomonadota</taxon>
        <taxon>Alphaproteobacteria</taxon>
        <taxon>Hyphomicrobiales</taxon>
        <taxon>Aurantimonadaceae</taxon>
        <taxon>Aureimonas</taxon>
    </lineage>
</organism>
<keyword evidence="1" id="KW-0378">Hydrolase</keyword>
<reference evidence="3" key="1">
    <citation type="journal article" date="2015" name="Proc. Natl. Acad. Sci. U.S.A.">
        <title>Bacterial clade with the ribosomal RNA operon on a small plasmid rather than the chromosome.</title>
        <authorList>
            <person name="Anda M."/>
            <person name="Ohtsubo Y."/>
            <person name="Okubo T."/>
            <person name="Sugawara M."/>
            <person name="Nagata Y."/>
            <person name="Tsuda M."/>
            <person name="Minamisawa K."/>
            <person name="Mitsui H."/>
        </authorList>
    </citation>
    <scope>NUCLEOTIDE SEQUENCE</scope>
    <source>
        <strain evidence="3">JCM 14755</strain>
    </source>
</reference>
<dbReference type="PANTHER" id="PTHR43540:SF1">
    <property type="entry name" value="ISOCHORISMATASE HYDROLASE"/>
    <property type="match status" value="1"/>
</dbReference>
<dbReference type="SUPFAM" id="SSF52499">
    <property type="entry name" value="Isochorismatase-like hydrolases"/>
    <property type="match status" value="1"/>
</dbReference>
<dbReference type="EMBL" id="LC066375">
    <property type="protein sequence ID" value="BAT27435.1"/>
    <property type="molecule type" value="Genomic_DNA"/>
</dbReference>